<comment type="subunit">
    <text evidence="2 9">Homodimer.</text>
</comment>
<keyword evidence="5" id="KW-0479">Metal-binding</keyword>
<organism evidence="11 12">
    <name type="scientific">Natronogracilivirga saccharolytica</name>
    <dbReference type="NCBI Taxonomy" id="2812953"/>
    <lineage>
        <taxon>Bacteria</taxon>
        <taxon>Pseudomonadati</taxon>
        <taxon>Balneolota</taxon>
        <taxon>Balneolia</taxon>
        <taxon>Balneolales</taxon>
        <taxon>Cyclonatronaceae</taxon>
        <taxon>Natronogracilivirga</taxon>
    </lineage>
</organism>
<proteinExistence type="inferred from homology"/>
<evidence type="ECO:0000256" key="8">
    <source>
        <dbReference type="ARBA" id="ARBA00022833"/>
    </source>
</evidence>
<comment type="function">
    <text evidence="9">Zinc phosphodiesterase, which displays some tRNA 3'-processing endonuclease activity. Probably involved in tRNA maturation, by removing a 3'-trailer from precursor tRNA.</text>
</comment>
<evidence type="ECO:0000256" key="2">
    <source>
        <dbReference type="ARBA" id="ARBA00011738"/>
    </source>
</evidence>
<evidence type="ECO:0000256" key="1">
    <source>
        <dbReference type="ARBA" id="ARBA00001947"/>
    </source>
</evidence>
<dbReference type="EMBL" id="JAFIDN010000008">
    <property type="protein sequence ID" value="MBP3193152.1"/>
    <property type="molecule type" value="Genomic_DNA"/>
</dbReference>
<dbReference type="RefSeq" id="WP_210512497.1">
    <property type="nucleotide sequence ID" value="NZ_JAFIDN010000008.1"/>
</dbReference>
<dbReference type="Proteomes" id="UP000673975">
    <property type="component" value="Unassembled WGS sequence"/>
</dbReference>
<comment type="cofactor">
    <cofactor evidence="1">
        <name>Zn(2+)</name>
        <dbReference type="ChEBI" id="CHEBI:29105"/>
    </cofactor>
</comment>
<dbReference type="PANTHER" id="PTHR46018">
    <property type="entry name" value="ZINC PHOSPHODIESTERASE ELAC PROTEIN 1"/>
    <property type="match status" value="1"/>
</dbReference>
<feature type="active site" description="Proton acceptor" evidence="9">
    <location>
        <position position="64"/>
    </location>
</feature>
<evidence type="ECO:0000256" key="6">
    <source>
        <dbReference type="ARBA" id="ARBA00022759"/>
    </source>
</evidence>
<dbReference type="AlphaFoldDB" id="A0A8J7RUE3"/>
<dbReference type="GO" id="GO:0042781">
    <property type="term" value="F:3'-tRNA processing endoribonuclease activity"/>
    <property type="evidence" value="ECO:0007669"/>
    <property type="project" value="UniProtKB-UniRule"/>
</dbReference>
<evidence type="ECO:0000256" key="9">
    <source>
        <dbReference type="HAMAP-Rule" id="MF_01818"/>
    </source>
</evidence>
<name>A0A8J7RUE3_9BACT</name>
<evidence type="ECO:0000313" key="12">
    <source>
        <dbReference type="Proteomes" id="UP000673975"/>
    </source>
</evidence>
<dbReference type="CDD" id="cd07717">
    <property type="entry name" value="RNaseZ_ZiPD-like_MBL-fold"/>
    <property type="match status" value="1"/>
</dbReference>
<sequence length="408" mass="46505">MIVIPLGVSSATPTAVRHLPSVALWREGSVFLFDCGENAQMRLLQAGIKRSKVDTIFISHLDGDHIFGLFGLLSTLQLQRRDKTLHIVGPQGLKKMVDTVFKTTEVELEFDIKYKELKDGFEHEVVLEDEEYYVEARPLKHTKLCIGYRFQEKDKPGKVDAEKAETAGISEDAQFKALKNGEDVTLEDGTVVHSADIVGDPRPGQSFVYVTDTEFCENAIRLAENATILYHEATFGEPLKEKAEDTGHSSAQDAAIVAKTAKVERLVIGHFSARYSNQFLLLKEARGVFEKTWLAYELRPIFTNPAQEKDIISPRVEIIDLKDKRAQKSRKTFKPEAKRKGSFKKRRFKRKPANARYYKSDSDQSRRGRYKKPYKQRPEEDQSKSSPHRPGKPLPITPRTPFDDFDRF</sequence>
<evidence type="ECO:0000256" key="5">
    <source>
        <dbReference type="ARBA" id="ARBA00022723"/>
    </source>
</evidence>
<gene>
    <name evidence="9 11" type="primary">rnz</name>
    <name evidence="11" type="ORF">NATSA_10795</name>
</gene>
<keyword evidence="3 9" id="KW-0819">tRNA processing</keyword>
<protein>
    <recommendedName>
        <fullName evidence="9">Ribonuclease Z</fullName>
        <shortName evidence="9">RNase Z</shortName>
        <ecNumber evidence="9">3.1.26.11</ecNumber>
    </recommendedName>
    <alternativeName>
        <fullName evidence="9">tRNA 3 endonuclease</fullName>
    </alternativeName>
    <alternativeName>
        <fullName evidence="9">tRNase Z</fullName>
    </alternativeName>
</protein>
<dbReference type="NCBIfam" id="NF000801">
    <property type="entry name" value="PRK00055.1-3"/>
    <property type="match status" value="1"/>
</dbReference>
<keyword evidence="12" id="KW-1185">Reference proteome</keyword>
<evidence type="ECO:0000313" key="11">
    <source>
        <dbReference type="EMBL" id="MBP3193152.1"/>
    </source>
</evidence>
<feature type="compositionally biased region" description="Basic residues" evidence="10">
    <location>
        <begin position="340"/>
        <end position="353"/>
    </location>
</feature>
<dbReference type="GO" id="GO:0046872">
    <property type="term" value="F:metal ion binding"/>
    <property type="evidence" value="ECO:0007669"/>
    <property type="project" value="UniProtKB-KW"/>
</dbReference>
<dbReference type="EC" id="3.1.26.11" evidence="9"/>
<dbReference type="InterPro" id="IPR013471">
    <property type="entry name" value="RNase_Z/BN"/>
</dbReference>
<evidence type="ECO:0000256" key="3">
    <source>
        <dbReference type="ARBA" id="ARBA00022694"/>
    </source>
</evidence>
<evidence type="ECO:0000256" key="7">
    <source>
        <dbReference type="ARBA" id="ARBA00022801"/>
    </source>
</evidence>
<accession>A0A8J7RUE3</accession>
<dbReference type="NCBIfam" id="TIGR02651">
    <property type="entry name" value="RNase_Z"/>
    <property type="match status" value="1"/>
</dbReference>
<comment type="caution">
    <text evidence="9">Lacks conserved residue(s) required for the propagation of feature annotation.</text>
</comment>
<comment type="similarity">
    <text evidence="9">Belongs to the RNase Z family.</text>
</comment>
<dbReference type="Pfam" id="PF23023">
    <property type="entry name" value="Anti-Pycsar_Apyc1"/>
    <property type="match status" value="1"/>
</dbReference>
<reference evidence="11" key="1">
    <citation type="submission" date="2021-02" db="EMBL/GenBank/DDBJ databases">
        <title>Natronogracilivirga saccharolytica gen. nov. sp. nov. a new anaerobic, haloalkiliphilic carbohydrate-fermenting bacterium from soda lake and proposing of Cyclonatronumiaceae fam. nov. in the phylum Balneolaeota.</title>
        <authorList>
            <person name="Zhilina T.N."/>
            <person name="Sorokin D.Y."/>
            <person name="Zavarzina D.G."/>
            <person name="Toshchakov S.V."/>
            <person name="Kublanov I.V."/>
        </authorList>
    </citation>
    <scope>NUCLEOTIDE SEQUENCE</scope>
    <source>
        <strain evidence="11">Z-1702</strain>
    </source>
</reference>
<comment type="caution">
    <text evidence="11">The sequence shown here is derived from an EMBL/GenBank/DDBJ whole genome shotgun (WGS) entry which is preliminary data.</text>
</comment>
<keyword evidence="8" id="KW-0862">Zinc</keyword>
<keyword evidence="7 9" id="KW-0378">Hydrolase</keyword>
<feature type="region of interest" description="Disordered" evidence="10">
    <location>
        <begin position="327"/>
        <end position="408"/>
    </location>
</feature>
<comment type="catalytic activity">
    <reaction evidence="9">
        <text>Endonucleolytic cleavage of RNA, removing extra 3' nucleotides from tRNA precursor, generating 3' termini of tRNAs. A 3'-hydroxy group is left at the tRNA terminus and a 5'-phosphoryl group is left at the trailer molecule.</text>
        <dbReference type="EC" id="3.1.26.11"/>
    </reaction>
</comment>
<evidence type="ECO:0000256" key="10">
    <source>
        <dbReference type="SAM" id="MobiDB-lite"/>
    </source>
</evidence>
<dbReference type="SUPFAM" id="SSF56281">
    <property type="entry name" value="Metallo-hydrolase/oxidoreductase"/>
    <property type="match status" value="1"/>
</dbReference>
<evidence type="ECO:0000256" key="4">
    <source>
        <dbReference type="ARBA" id="ARBA00022722"/>
    </source>
</evidence>
<keyword evidence="6 9" id="KW-0255">Endonuclease</keyword>
<dbReference type="HAMAP" id="MF_01818">
    <property type="entry name" value="RNase_Z_BN"/>
    <property type="match status" value="1"/>
</dbReference>
<keyword evidence="4 9" id="KW-0540">Nuclease</keyword>
<dbReference type="InterPro" id="IPR036866">
    <property type="entry name" value="RibonucZ/Hydroxyglut_hydro"/>
</dbReference>
<dbReference type="PANTHER" id="PTHR46018:SF2">
    <property type="entry name" value="ZINC PHOSPHODIESTERASE ELAC PROTEIN 1"/>
    <property type="match status" value="1"/>
</dbReference>
<dbReference type="Gene3D" id="3.60.15.10">
    <property type="entry name" value="Ribonuclease Z/Hydroxyacylglutathione hydrolase-like"/>
    <property type="match status" value="1"/>
</dbReference>